<proteinExistence type="predicted"/>
<protein>
    <submittedName>
        <fullName evidence="1">Uncharacterized protein</fullName>
    </submittedName>
</protein>
<accession>A0A8H5M6G3</accession>
<sequence>METTVFESPTNIKPSPSCRERLEADGLPPYHTSLSPGVYQAGPGIGRVFVAFDIAVFELPSSSSRISNQ</sequence>
<evidence type="ECO:0000313" key="2">
    <source>
        <dbReference type="Proteomes" id="UP000565441"/>
    </source>
</evidence>
<gene>
    <name evidence="1" type="ORF">D9615_002736</name>
</gene>
<comment type="caution">
    <text evidence="1">The sequence shown here is derived from an EMBL/GenBank/DDBJ whole genome shotgun (WGS) entry which is preliminary data.</text>
</comment>
<reference evidence="1 2" key="1">
    <citation type="journal article" date="2020" name="ISME J.">
        <title>Uncovering the hidden diversity of litter-decomposition mechanisms in mushroom-forming fungi.</title>
        <authorList>
            <person name="Floudas D."/>
            <person name="Bentzer J."/>
            <person name="Ahren D."/>
            <person name="Johansson T."/>
            <person name="Persson P."/>
            <person name="Tunlid A."/>
        </authorList>
    </citation>
    <scope>NUCLEOTIDE SEQUENCE [LARGE SCALE GENOMIC DNA]</scope>
    <source>
        <strain evidence="1 2">CBS 661.87</strain>
    </source>
</reference>
<dbReference type="EMBL" id="JAACJP010000008">
    <property type="protein sequence ID" value="KAF5382461.1"/>
    <property type="molecule type" value="Genomic_DNA"/>
</dbReference>
<dbReference type="AlphaFoldDB" id="A0A8H5M6G3"/>
<organism evidence="1 2">
    <name type="scientific">Tricholomella constricta</name>
    <dbReference type="NCBI Taxonomy" id="117010"/>
    <lineage>
        <taxon>Eukaryota</taxon>
        <taxon>Fungi</taxon>
        <taxon>Dikarya</taxon>
        <taxon>Basidiomycota</taxon>
        <taxon>Agaricomycotina</taxon>
        <taxon>Agaricomycetes</taxon>
        <taxon>Agaricomycetidae</taxon>
        <taxon>Agaricales</taxon>
        <taxon>Tricholomatineae</taxon>
        <taxon>Lyophyllaceae</taxon>
        <taxon>Tricholomella</taxon>
    </lineage>
</organism>
<dbReference type="Proteomes" id="UP000565441">
    <property type="component" value="Unassembled WGS sequence"/>
</dbReference>
<keyword evidence="2" id="KW-1185">Reference proteome</keyword>
<evidence type="ECO:0000313" key="1">
    <source>
        <dbReference type="EMBL" id="KAF5382461.1"/>
    </source>
</evidence>
<name>A0A8H5M6G3_9AGAR</name>